<comment type="caution">
    <text evidence="9">The sequence shown here is derived from an EMBL/GenBank/DDBJ whole genome shotgun (WGS) entry which is preliminary data.</text>
</comment>
<protein>
    <recommendedName>
        <fullName evidence="8">Thioredoxin domain-containing protein</fullName>
    </recommendedName>
</protein>
<evidence type="ECO:0000256" key="3">
    <source>
        <dbReference type="ARBA" id="ARBA00022968"/>
    </source>
</evidence>
<gene>
    <name evidence="9" type="ORF">GCM10009799_04890</name>
</gene>
<dbReference type="EMBL" id="BAAAPC010000002">
    <property type="protein sequence ID" value="GAA1982736.1"/>
    <property type="molecule type" value="Genomic_DNA"/>
</dbReference>
<dbReference type="Pfam" id="PF00578">
    <property type="entry name" value="AhpC-TSA"/>
    <property type="match status" value="1"/>
</dbReference>
<dbReference type="Proteomes" id="UP001501585">
    <property type="component" value="Unassembled WGS sequence"/>
</dbReference>
<keyword evidence="7" id="KW-0732">Signal</keyword>
<evidence type="ECO:0000256" key="1">
    <source>
        <dbReference type="ARBA" id="ARBA00004196"/>
    </source>
</evidence>
<name>A0ABN2S9D7_9ACTN</name>
<keyword evidence="10" id="KW-1185">Reference proteome</keyword>
<dbReference type="RefSeq" id="WP_344099468.1">
    <property type="nucleotide sequence ID" value="NZ_BAAAPC010000002.1"/>
</dbReference>
<feature type="region of interest" description="Disordered" evidence="6">
    <location>
        <begin position="33"/>
        <end position="67"/>
    </location>
</feature>
<evidence type="ECO:0000256" key="4">
    <source>
        <dbReference type="ARBA" id="ARBA00023157"/>
    </source>
</evidence>
<dbReference type="PANTHER" id="PTHR42852">
    <property type="entry name" value="THIOL:DISULFIDE INTERCHANGE PROTEIN DSBE"/>
    <property type="match status" value="1"/>
</dbReference>
<sequence>MRRTSQLLIVAAAAVAALSVNAVVAAVLLSDTRGTEPVRPPAATGAPTGVTRYAPEDRPDAPPLAGPRLDGGRMDLDALHGQVSVVNVWGSWCSPCREEAPDLQRVWEGAERDGVRFVGVNTRDTEAGAAAFVEEFGLTYPSIVDPDGEALRAWREIIPVQAIPSTVVVDREGRVAARVIGPVDAATLRGLVDDIMNEGKPAQ</sequence>
<keyword evidence="5" id="KW-0676">Redox-active center</keyword>
<keyword evidence="2" id="KW-0201">Cytochrome c-type biogenesis</keyword>
<keyword evidence="4" id="KW-1015">Disulfide bond</keyword>
<dbReference type="InterPro" id="IPR013766">
    <property type="entry name" value="Thioredoxin_domain"/>
</dbReference>
<dbReference type="Gene3D" id="3.40.30.10">
    <property type="entry name" value="Glutaredoxin"/>
    <property type="match status" value="1"/>
</dbReference>
<organism evidence="9 10">
    <name type="scientific">Nocardiopsis rhodophaea</name>
    <dbReference type="NCBI Taxonomy" id="280238"/>
    <lineage>
        <taxon>Bacteria</taxon>
        <taxon>Bacillati</taxon>
        <taxon>Actinomycetota</taxon>
        <taxon>Actinomycetes</taxon>
        <taxon>Streptosporangiales</taxon>
        <taxon>Nocardiopsidaceae</taxon>
        <taxon>Nocardiopsis</taxon>
    </lineage>
</organism>
<evidence type="ECO:0000313" key="9">
    <source>
        <dbReference type="EMBL" id="GAA1982736.1"/>
    </source>
</evidence>
<dbReference type="PROSITE" id="PS51352">
    <property type="entry name" value="THIOREDOXIN_2"/>
    <property type="match status" value="1"/>
</dbReference>
<comment type="subcellular location">
    <subcellularLocation>
        <location evidence="1">Cell envelope</location>
    </subcellularLocation>
</comment>
<reference evidence="9 10" key="1">
    <citation type="journal article" date="2019" name="Int. J. Syst. Evol. Microbiol.">
        <title>The Global Catalogue of Microorganisms (GCM) 10K type strain sequencing project: providing services to taxonomists for standard genome sequencing and annotation.</title>
        <authorList>
            <consortium name="The Broad Institute Genomics Platform"/>
            <consortium name="The Broad Institute Genome Sequencing Center for Infectious Disease"/>
            <person name="Wu L."/>
            <person name="Ma J."/>
        </authorList>
    </citation>
    <scope>NUCLEOTIDE SEQUENCE [LARGE SCALE GENOMIC DNA]</scope>
    <source>
        <strain evidence="9 10">JCM 15313</strain>
    </source>
</reference>
<evidence type="ECO:0000256" key="6">
    <source>
        <dbReference type="SAM" id="MobiDB-lite"/>
    </source>
</evidence>
<feature type="signal peptide" evidence="7">
    <location>
        <begin position="1"/>
        <end position="22"/>
    </location>
</feature>
<dbReference type="PANTHER" id="PTHR42852:SF6">
    <property type="entry name" value="THIOL:DISULFIDE INTERCHANGE PROTEIN DSBE"/>
    <property type="match status" value="1"/>
</dbReference>
<evidence type="ECO:0000259" key="8">
    <source>
        <dbReference type="PROSITE" id="PS51352"/>
    </source>
</evidence>
<dbReference type="CDD" id="cd02966">
    <property type="entry name" value="TlpA_like_family"/>
    <property type="match status" value="1"/>
</dbReference>
<keyword evidence="3" id="KW-0735">Signal-anchor</keyword>
<dbReference type="SUPFAM" id="SSF52833">
    <property type="entry name" value="Thioredoxin-like"/>
    <property type="match status" value="1"/>
</dbReference>
<evidence type="ECO:0000256" key="5">
    <source>
        <dbReference type="ARBA" id="ARBA00023284"/>
    </source>
</evidence>
<keyword evidence="3" id="KW-0812">Transmembrane</keyword>
<feature type="chain" id="PRO_5045273434" description="Thioredoxin domain-containing protein" evidence="7">
    <location>
        <begin position="23"/>
        <end position="203"/>
    </location>
</feature>
<dbReference type="InterPro" id="IPR036249">
    <property type="entry name" value="Thioredoxin-like_sf"/>
</dbReference>
<dbReference type="InterPro" id="IPR000866">
    <property type="entry name" value="AhpC/TSA"/>
</dbReference>
<feature type="domain" description="Thioredoxin" evidence="8">
    <location>
        <begin position="55"/>
        <end position="197"/>
    </location>
</feature>
<dbReference type="InterPro" id="IPR050553">
    <property type="entry name" value="Thioredoxin_ResA/DsbE_sf"/>
</dbReference>
<evidence type="ECO:0000313" key="10">
    <source>
        <dbReference type="Proteomes" id="UP001501585"/>
    </source>
</evidence>
<accession>A0ABN2S9D7</accession>
<proteinExistence type="predicted"/>
<evidence type="ECO:0000256" key="2">
    <source>
        <dbReference type="ARBA" id="ARBA00022748"/>
    </source>
</evidence>
<evidence type="ECO:0000256" key="7">
    <source>
        <dbReference type="SAM" id="SignalP"/>
    </source>
</evidence>